<comment type="caution">
    <text evidence="1">The sequence shown here is derived from an EMBL/GenBank/DDBJ whole genome shotgun (WGS) entry which is preliminary data.</text>
</comment>
<keyword evidence="2" id="KW-1185">Reference proteome</keyword>
<proteinExistence type="predicted"/>
<dbReference type="CDD" id="cd10928">
    <property type="entry name" value="CE4_u4"/>
    <property type="match status" value="1"/>
</dbReference>
<dbReference type="InterPro" id="IPR049591">
    <property type="entry name" value="CE4_u4-like"/>
</dbReference>
<evidence type="ECO:0000313" key="1">
    <source>
        <dbReference type="EMBL" id="MBU8873335.1"/>
    </source>
</evidence>
<organism evidence="1 2">
    <name type="scientific">Reyranella humidisoli</name>
    <dbReference type="NCBI Taxonomy" id="2849149"/>
    <lineage>
        <taxon>Bacteria</taxon>
        <taxon>Pseudomonadati</taxon>
        <taxon>Pseudomonadota</taxon>
        <taxon>Alphaproteobacteria</taxon>
        <taxon>Hyphomicrobiales</taxon>
        <taxon>Reyranellaceae</taxon>
        <taxon>Reyranella</taxon>
    </lineage>
</organism>
<dbReference type="EMBL" id="JAHOPB010000001">
    <property type="protein sequence ID" value="MBU8873335.1"/>
    <property type="molecule type" value="Genomic_DNA"/>
</dbReference>
<name>A0ABS6IH73_9HYPH</name>
<reference evidence="1 2" key="1">
    <citation type="submission" date="2021-06" db="EMBL/GenBank/DDBJ databases">
        <authorList>
            <person name="Lee D.H."/>
        </authorList>
    </citation>
    <scope>NUCLEOTIDE SEQUENCE [LARGE SCALE GENOMIC DNA]</scope>
    <source>
        <strain evidence="1 2">MMS21-HV4-11</strain>
    </source>
</reference>
<dbReference type="RefSeq" id="WP_216957584.1">
    <property type="nucleotide sequence ID" value="NZ_JAHOPB010000001.1"/>
</dbReference>
<dbReference type="Proteomes" id="UP000727907">
    <property type="component" value="Unassembled WGS sequence"/>
</dbReference>
<evidence type="ECO:0000313" key="2">
    <source>
        <dbReference type="Proteomes" id="UP000727907"/>
    </source>
</evidence>
<protein>
    <submittedName>
        <fullName evidence="1">Polysaccharide deacetylase family protein</fullName>
    </submittedName>
</protein>
<gene>
    <name evidence="1" type="ORF">KQ910_06140</name>
</gene>
<accession>A0ABS6IH73</accession>
<sequence length="259" mass="28003">MSRWQALADEDARWGEAGRTATLWWRDDDAVDVGEPLDRLLAIARDTATPLALAVVPARATSALASRLAGEAGVDVLQHGYAHTNHAVAPEKKIEIGLQRPAMLTLGELGTGWMALEQRFGSQALAVMVPPWNRIAPVLVPTLPEIGYRGLSTFGPRPRVHPVRGLLQVNTHVDLIDWKGGRRFAGEETVVDALVASLSRARAGDGEPVGVLSHHLAMDAGAWDFLRSLWEITKTLENVRVLGARELFGAEVRGQGGRG</sequence>